<organism evidence="11 12">
    <name type="scientific">Blattamonas nauphoetae</name>
    <dbReference type="NCBI Taxonomy" id="2049346"/>
    <lineage>
        <taxon>Eukaryota</taxon>
        <taxon>Metamonada</taxon>
        <taxon>Preaxostyla</taxon>
        <taxon>Oxymonadida</taxon>
        <taxon>Blattamonas</taxon>
    </lineage>
</organism>
<name>A0ABQ9Y4F4_9EUKA</name>
<keyword evidence="3 11" id="KW-0808">Transferase</keyword>
<feature type="domain" description="Protein kinase" evidence="10">
    <location>
        <begin position="213"/>
        <end position="535"/>
    </location>
</feature>
<feature type="region of interest" description="Disordered" evidence="9">
    <location>
        <begin position="442"/>
        <end position="461"/>
    </location>
</feature>
<dbReference type="PANTHER" id="PTHR24356:SF1">
    <property type="entry name" value="SERINE_THREONINE-PROTEIN KINASE GREATWALL"/>
    <property type="match status" value="1"/>
</dbReference>
<feature type="compositionally biased region" description="Polar residues" evidence="9">
    <location>
        <begin position="10"/>
        <end position="20"/>
    </location>
</feature>
<dbReference type="GO" id="GO:0004674">
    <property type="term" value="F:protein serine/threonine kinase activity"/>
    <property type="evidence" value="ECO:0007669"/>
    <property type="project" value="UniProtKB-KW"/>
</dbReference>
<dbReference type="EMBL" id="JARBJD010000036">
    <property type="protein sequence ID" value="KAK2958630.1"/>
    <property type="molecule type" value="Genomic_DNA"/>
</dbReference>
<evidence type="ECO:0000256" key="9">
    <source>
        <dbReference type="SAM" id="MobiDB-lite"/>
    </source>
</evidence>
<dbReference type="PROSITE" id="PS50011">
    <property type="entry name" value="PROTEIN_KINASE_DOM"/>
    <property type="match status" value="1"/>
</dbReference>
<feature type="compositionally biased region" description="Polar residues" evidence="9">
    <location>
        <begin position="113"/>
        <end position="133"/>
    </location>
</feature>
<keyword evidence="6" id="KW-0067">ATP-binding</keyword>
<proteinExistence type="predicted"/>
<dbReference type="Gene3D" id="3.30.200.20">
    <property type="entry name" value="Phosphorylase Kinase, domain 1"/>
    <property type="match status" value="1"/>
</dbReference>
<dbReference type="Proteomes" id="UP001281761">
    <property type="component" value="Unassembled WGS sequence"/>
</dbReference>
<evidence type="ECO:0000256" key="1">
    <source>
        <dbReference type="ARBA" id="ARBA00012513"/>
    </source>
</evidence>
<comment type="catalytic activity">
    <reaction evidence="8">
        <text>L-seryl-[protein] + ATP = O-phospho-L-seryl-[protein] + ADP + H(+)</text>
        <dbReference type="Rhea" id="RHEA:17989"/>
        <dbReference type="Rhea" id="RHEA-COMP:9863"/>
        <dbReference type="Rhea" id="RHEA-COMP:11604"/>
        <dbReference type="ChEBI" id="CHEBI:15378"/>
        <dbReference type="ChEBI" id="CHEBI:29999"/>
        <dbReference type="ChEBI" id="CHEBI:30616"/>
        <dbReference type="ChEBI" id="CHEBI:83421"/>
        <dbReference type="ChEBI" id="CHEBI:456216"/>
        <dbReference type="EC" id="2.7.11.1"/>
    </reaction>
</comment>
<gene>
    <name evidence="11" type="ORF">BLNAU_6399</name>
</gene>
<keyword evidence="4" id="KW-0547">Nucleotide-binding</keyword>
<evidence type="ECO:0000256" key="6">
    <source>
        <dbReference type="ARBA" id="ARBA00022840"/>
    </source>
</evidence>
<comment type="catalytic activity">
    <reaction evidence="7">
        <text>L-threonyl-[protein] + ATP = O-phospho-L-threonyl-[protein] + ADP + H(+)</text>
        <dbReference type="Rhea" id="RHEA:46608"/>
        <dbReference type="Rhea" id="RHEA-COMP:11060"/>
        <dbReference type="Rhea" id="RHEA-COMP:11605"/>
        <dbReference type="ChEBI" id="CHEBI:15378"/>
        <dbReference type="ChEBI" id="CHEBI:30013"/>
        <dbReference type="ChEBI" id="CHEBI:30616"/>
        <dbReference type="ChEBI" id="CHEBI:61977"/>
        <dbReference type="ChEBI" id="CHEBI:456216"/>
        <dbReference type="EC" id="2.7.11.1"/>
    </reaction>
</comment>
<feature type="region of interest" description="Disordered" evidence="9">
    <location>
        <begin position="1"/>
        <end position="65"/>
    </location>
</feature>
<reference evidence="11 12" key="1">
    <citation type="journal article" date="2022" name="bioRxiv">
        <title>Genomics of Preaxostyla Flagellates Illuminates Evolutionary Transitions and the Path Towards Mitochondrial Loss.</title>
        <authorList>
            <person name="Novak L.V.F."/>
            <person name="Treitli S.C."/>
            <person name="Pyrih J."/>
            <person name="Halakuc P."/>
            <person name="Pipaliya S.V."/>
            <person name="Vacek V."/>
            <person name="Brzon O."/>
            <person name="Soukal P."/>
            <person name="Eme L."/>
            <person name="Dacks J.B."/>
            <person name="Karnkowska A."/>
            <person name="Elias M."/>
            <person name="Hampl V."/>
        </authorList>
    </citation>
    <scope>NUCLEOTIDE SEQUENCE [LARGE SCALE GENOMIC DNA]</scope>
    <source>
        <strain evidence="11">NAU3</strain>
        <tissue evidence="11">Gut</tissue>
    </source>
</reference>
<feature type="compositionally biased region" description="Acidic residues" evidence="9">
    <location>
        <begin position="185"/>
        <end position="196"/>
    </location>
</feature>
<dbReference type="Pfam" id="PF00069">
    <property type="entry name" value="Pkinase"/>
    <property type="match status" value="2"/>
</dbReference>
<evidence type="ECO:0000256" key="7">
    <source>
        <dbReference type="ARBA" id="ARBA00047899"/>
    </source>
</evidence>
<keyword evidence="2 11" id="KW-0723">Serine/threonine-protein kinase</keyword>
<evidence type="ECO:0000256" key="8">
    <source>
        <dbReference type="ARBA" id="ARBA00048679"/>
    </source>
</evidence>
<keyword evidence="5 11" id="KW-0418">Kinase</keyword>
<protein>
    <recommendedName>
        <fullName evidence="1">non-specific serine/threonine protein kinase</fullName>
        <ecNumber evidence="1">2.7.11.1</ecNumber>
    </recommendedName>
</protein>
<evidence type="ECO:0000313" key="11">
    <source>
        <dbReference type="EMBL" id="KAK2958630.1"/>
    </source>
</evidence>
<evidence type="ECO:0000256" key="5">
    <source>
        <dbReference type="ARBA" id="ARBA00022777"/>
    </source>
</evidence>
<accession>A0ABQ9Y4F4</accession>
<dbReference type="PANTHER" id="PTHR24356">
    <property type="entry name" value="SERINE/THREONINE-PROTEIN KINASE"/>
    <property type="match status" value="1"/>
</dbReference>
<comment type="caution">
    <text evidence="11">The sequence shown here is derived from an EMBL/GenBank/DDBJ whole genome shotgun (WGS) entry which is preliminary data.</text>
</comment>
<dbReference type="InterPro" id="IPR050236">
    <property type="entry name" value="Ser_Thr_kinase_AGC"/>
</dbReference>
<evidence type="ECO:0000256" key="4">
    <source>
        <dbReference type="ARBA" id="ARBA00022741"/>
    </source>
</evidence>
<dbReference type="EC" id="2.7.11.1" evidence="1"/>
<dbReference type="InterPro" id="IPR011009">
    <property type="entry name" value="Kinase-like_dom_sf"/>
</dbReference>
<keyword evidence="12" id="KW-1185">Reference proteome</keyword>
<sequence>MRDGLPVQLYTPQNDHPSAQSRSERMSLSQSSRHLTPIPSLLRPFNRPTPTAPRLSQSSEAKPAPVVRPPNIVVIQFGQHLQAHIDHLKRQILMAQAEYKNVHRSLRKTASIANMSQNRSYANTPSISQTTSPRLEDSDVPQPPSSHLAPYTTPQSYTSSPGQTISDESFDPRFVELQSGSPQPTEDDESSSDDGDVNEHLIFRRRTVSIEDFDVKKKITRGAFGSVYLVKKKTTGDLYAMKEMDKNEMQRKNLAMHLHNPFIVDMIYPFQNETKLFLVMEYCPGGDLNVLLKNLNSLSEPVAKQYTAELVIALEYLHAHNIIHRDLKPDKVLVAKDGHLKLIDFGLLHYKYETDDEVVQPETLQSAADKLEKTEPKMVMFEGFGTMDITQMEKADLRMVVNIVSGLSALRKEIEEEKQQQKEEDKTSLIDSPFAHVHATAAVPRRRRQRHREQQGHGNPPLEWAKLTLEEKRKQRQRSRTLAFSCVSTPDNLSPEIVQKKGHTAAVDWWALGCILYEFLVGVPPFYGSSPDEIF</sequence>
<feature type="compositionally biased region" description="Polar residues" evidence="9">
    <location>
        <begin position="152"/>
        <end position="167"/>
    </location>
</feature>
<evidence type="ECO:0000256" key="3">
    <source>
        <dbReference type="ARBA" id="ARBA00022679"/>
    </source>
</evidence>
<dbReference type="SUPFAM" id="SSF56112">
    <property type="entry name" value="Protein kinase-like (PK-like)"/>
    <property type="match status" value="1"/>
</dbReference>
<dbReference type="InterPro" id="IPR000719">
    <property type="entry name" value="Prot_kinase_dom"/>
</dbReference>
<dbReference type="Gene3D" id="1.10.510.10">
    <property type="entry name" value="Transferase(Phosphotransferase) domain 1"/>
    <property type="match status" value="2"/>
</dbReference>
<evidence type="ECO:0000256" key="2">
    <source>
        <dbReference type="ARBA" id="ARBA00022527"/>
    </source>
</evidence>
<evidence type="ECO:0000313" key="12">
    <source>
        <dbReference type="Proteomes" id="UP001281761"/>
    </source>
</evidence>
<feature type="region of interest" description="Disordered" evidence="9">
    <location>
        <begin position="113"/>
        <end position="199"/>
    </location>
</feature>
<evidence type="ECO:0000259" key="10">
    <source>
        <dbReference type="PROSITE" id="PS50011"/>
    </source>
</evidence>